<evidence type="ECO:0000313" key="3">
    <source>
        <dbReference type="Proteomes" id="UP000198662"/>
    </source>
</evidence>
<dbReference type="STRING" id="380244.SAMN05216298_0412"/>
<gene>
    <name evidence="2" type="ORF">SAMN05216298_0412</name>
</gene>
<evidence type="ECO:0000313" key="2">
    <source>
        <dbReference type="EMBL" id="SDK52713.1"/>
    </source>
</evidence>
<dbReference type="RefSeq" id="WP_091041898.1">
    <property type="nucleotide sequence ID" value="NZ_FNGF01000001.1"/>
</dbReference>
<feature type="region of interest" description="Disordered" evidence="1">
    <location>
        <begin position="178"/>
        <end position="200"/>
    </location>
</feature>
<sequence length="200" mass="22187">MPTTSTPQGPNSGLDAHREFVLRVERLCREDKRARAELRRGLGRPFDQCQSMHRHLVKWNSNQASSTTRAARYAVAALIAAAPADARTAAGAPVPPNLGASLGQAVRRGAMKPSSAEATLHLLTRQQYTSVNRRLPALTRQIQRADTAIDWGRLSDDLARWDRARDRVATRWLESYYRAVQAPDPTEPGTEPDPEPDSEQ</sequence>
<keyword evidence="3" id="KW-1185">Reference proteome</keyword>
<dbReference type="AlphaFoldDB" id="A0A1G9CLZ0"/>
<dbReference type="Gene3D" id="1.10.520.40">
    <property type="entry name" value="CRISPR-associated protein Cse2"/>
    <property type="match status" value="1"/>
</dbReference>
<dbReference type="InterPro" id="IPR013382">
    <property type="entry name" value="CRISPR-assoc_prot_Cse2"/>
</dbReference>
<feature type="compositionally biased region" description="Acidic residues" evidence="1">
    <location>
        <begin position="190"/>
        <end position="200"/>
    </location>
</feature>
<protein>
    <submittedName>
        <fullName evidence="2">CRISPR-associated protein, Cse2 family</fullName>
    </submittedName>
</protein>
<proteinExistence type="predicted"/>
<reference evidence="3" key="1">
    <citation type="submission" date="2016-10" db="EMBL/GenBank/DDBJ databases">
        <authorList>
            <person name="Varghese N."/>
            <person name="Submissions S."/>
        </authorList>
    </citation>
    <scope>NUCLEOTIDE SEQUENCE [LARGE SCALE GENOMIC DNA]</scope>
    <source>
        <strain evidence="3">CGMCC 4.3147</strain>
    </source>
</reference>
<accession>A0A1G9CLZ0</accession>
<dbReference type="EMBL" id="FNGF01000001">
    <property type="protein sequence ID" value="SDK52713.1"/>
    <property type="molecule type" value="Genomic_DNA"/>
</dbReference>
<dbReference type="Proteomes" id="UP000198662">
    <property type="component" value="Unassembled WGS sequence"/>
</dbReference>
<dbReference type="CDD" id="cd09731">
    <property type="entry name" value="Cse2_I-E"/>
    <property type="match status" value="1"/>
</dbReference>
<dbReference type="OrthoDB" id="4195769at2"/>
<evidence type="ECO:0000256" key="1">
    <source>
        <dbReference type="SAM" id="MobiDB-lite"/>
    </source>
</evidence>
<name>A0A1G9CLZ0_9ACTN</name>
<dbReference type="Pfam" id="PF09485">
    <property type="entry name" value="CRISPR_Cse2"/>
    <property type="match status" value="1"/>
</dbReference>
<dbReference type="InterPro" id="IPR038287">
    <property type="entry name" value="Cse2_sf"/>
</dbReference>
<organism evidence="2 3">
    <name type="scientific">Glycomyces sambucus</name>
    <dbReference type="NCBI Taxonomy" id="380244"/>
    <lineage>
        <taxon>Bacteria</taxon>
        <taxon>Bacillati</taxon>
        <taxon>Actinomycetota</taxon>
        <taxon>Actinomycetes</taxon>
        <taxon>Glycomycetales</taxon>
        <taxon>Glycomycetaceae</taxon>
        <taxon>Glycomyces</taxon>
    </lineage>
</organism>
<dbReference type="NCBIfam" id="TIGR02548">
    <property type="entry name" value="casB_cse2"/>
    <property type="match status" value="1"/>
</dbReference>